<feature type="non-terminal residue" evidence="1">
    <location>
        <position position="1"/>
    </location>
</feature>
<evidence type="ECO:0000313" key="1">
    <source>
        <dbReference type="EMBL" id="KAJ1970568.1"/>
    </source>
</evidence>
<keyword evidence="2" id="KW-1185">Reference proteome</keyword>
<evidence type="ECO:0000313" key="2">
    <source>
        <dbReference type="Proteomes" id="UP001151582"/>
    </source>
</evidence>
<proteinExistence type="predicted"/>
<organism evidence="1 2">
    <name type="scientific">Dimargaris verticillata</name>
    <dbReference type="NCBI Taxonomy" id="2761393"/>
    <lineage>
        <taxon>Eukaryota</taxon>
        <taxon>Fungi</taxon>
        <taxon>Fungi incertae sedis</taxon>
        <taxon>Zoopagomycota</taxon>
        <taxon>Kickxellomycotina</taxon>
        <taxon>Dimargaritomycetes</taxon>
        <taxon>Dimargaritales</taxon>
        <taxon>Dimargaritaceae</taxon>
        <taxon>Dimargaris</taxon>
    </lineage>
</organism>
<sequence>LPWDSPLDKDQRRYSLRIDQGAVIQQLLPYPGSEYLSLNHGDILEKLRFFDLAQGLTSGYYHEVLGFIGHFFQATNAPGLVDAFRAIPDSNYGDIIDHVFIDGTDDELRYILEGIMVYRIIPHMLATLVWELNYEVIPAFVQALLAIPQLCSRIAEDPYISINYMETAVVLAASLDDAGDFEQMAGDDDMFGFIRAVHRERSIWQYPRIYQCLLSYSDKRIPAVNLLNMLGETEAGFYQWQVQSSFDYEHCDTWINSNTDVVDFRFLAFSLYFV</sequence>
<comment type="caution">
    <text evidence="1">The sequence shown here is derived from an EMBL/GenBank/DDBJ whole genome shotgun (WGS) entry which is preliminary data.</text>
</comment>
<protein>
    <submittedName>
        <fullName evidence="1">Uncharacterized protein</fullName>
    </submittedName>
</protein>
<accession>A0A9W8EAP3</accession>
<name>A0A9W8EAP3_9FUNG</name>
<dbReference type="OrthoDB" id="5628132at2759"/>
<reference evidence="1" key="1">
    <citation type="submission" date="2022-07" db="EMBL/GenBank/DDBJ databases">
        <title>Phylogenomic reconstructions and comparative analyses of Kickxellomycotina fungi.</title>
        <authorList>
            <person name="Reynolds N.K."/>
            <person name="Stajich J.E."/>
            <person name="Barry K."/>
            <person name="Grigoriev I.V."/>
            <person name="Crous P."/>
            <person name="Smith M.E."/>
        </authorList>
    </citation>
    <scope>NUCLEOTIDE SEQUENCE</scope>
    <source>
        <strain evidence="1">RSA 567</strain>
    </source>
</reference>
<dbReference type="AlphaFoldDB" id="A0A9W8EAP3"/>
<dbReference type="EMBL" id="JANBQB010001715">
    <property type="protein sequence ID" value="KAJ1970568.1"/>
    <property type="molecule type" value="Genomic_DNA"/>
</dbReference>
<dbReference type="Proteomes" id="UP001151582">
    <property type="component" value="Unassembled WGS sequence"/>
</dbReference>
<gene>
    <name evidence="1" type="ORF">H4R34_006020</name>
</gene>